<evidence type="ECO:0000313" key="6">
    <source>
        <dbReference type="Proteomes" id="UP000196365"/>
    </source>
</evidence>
<dbReference type="GO" id="GO:0016887">
    <property type="term" value="F:ATP hydrolysis activity"/>
    <property type="evidence" value="ECO:0007669"/>
    <property type="project" value="InterPro"/>
</dbReference>
<keyword evidence="6" id="KW-1185">Reference proteome</keyword>
<dbReference type="SMART" id="SM00382">
    <property type="entry name" value="AAA"/>
    <property type="match status" value="1"/>
</dbReference>
<evidence type="ECO:0000259" key="4">
    <source>
        <dbReference type="PROSITE" id="PS50893"/>
    </source>
</evidence>
<name>A0A1T4LVU9_9FIRM</name>
<reference evidence="5 6" key="1">
    <citation type="submission" date="2017-02" db="EMBL/GenBank/DDBJ databases">
        <authorList>
            <person name="Peterson S.W."/>
        </authorList>
    </citation>
    <scope>NUCLEOTIDE SEQUENCE [LARGE SCALE GENOMIC DNA]</scope>
    <source>
        <strain evidence="5 6">DSM 15102</strain>
    </source>
</reference>
<keyword evidence="3 5" id="KW-0067">ATP-binding</keyword>
<evidence type="ECO:0000256" key="2">
    <source>
        <dbReference type="ARBA" id="ARBA00022741"/>
    </source>
</evidence>
<dbReference type="SUPFAM" id="SSF52540">
    <property type="entry name" value="P-loop containing nucleoside triphosphate hydrolases"/>
    <property type="match status" value="1"/>
</dbReference>
<evidence type="ECO:0000313" key="5">
    <source>
        <dbReference type="EMBL" id="SJZ58869.1"/>
    </source>
</evidence>
<dbReference type="RefSeq" id="WP_087678556.1">
    <property type="nucleotide sequence ID" value="NZ_FUWV01000005.1"/>
</dbReference>
<feature type="domain" description="ABC transporter" evidence="4">
    <location>
        <begin position="2"/>
        <end position="230"/>
    </location>
</feature>
<keyword evidence="2" id="KW-0547">Nucleotide-binding</keyword>
<dbReference type="Pfam" id="PF00005">
    <property type="entry name" value="ABC_tran"/>
    <property type="match status" value="1"/>
</dbReference>
<keyword evidence="1" id="KW-0813">Transport</keyword>
<dbReference type="InterPro" id="IPR003593">
    <property type="entry name" value="AAA+_ATPase"/>
</dbReference>
<accession>A0A1T4LVU9</accession>
<organism evidence="5 6">
    <name type="scientific">Garciella nitratireducens DSM 15102</name>
    <dbReference type="NCBI Taxonomy" id="1121911"/>
    <lineage>
        <taxon>Bacteria</taxon>
        <taxon>Bacillati</taxon>
        <taxon>Bacillota</taxon>
        <taxon>Clostridia</taxon>
        <taxon>Eubacteriales</taxon>
        <taxon>Eubacteriaceae</taxon>
        <taxon>Garciella</taxon>
    </lineage>
</organism>
<dbReference type="EMBL" id="FUWV01000005">
    <property type="protein sequence ID" value="SJZ58869.1"/>
    <property type="molecule type" value="Genomic_DNA"/>
</dbReference>
<sequence length="340" mass="39097">MSLVVSIQKRFKDFSLDVEFEAKKEVMAILGVSGSGKSLTLKCIAGIVQPDAGYIELDGRVFYDSHRGINLSPQQRNVGYLFQNYALFPNMTVKENIACGIKEKNKDLMISKYIKRFQLEGLEKRYPSQLSGGQQQRVALARIFASQPELLMLDEPFSALDHYLKWQLEQELMDFLQEYKGTVLYVSHNRNEVYRLCDRVVVIGKGKSEFPCSIKQLFESPKTLDAMILSGCKNISRAQKISDDKIRALDWDMILTTNREVSDGITYVGIHPHHILIEEKGKENTFLLNVHRKLEDALENILICEAGNTRLRIETDKHRRLEENKQINIQFPKEKLILID</sequence>
<dbReference type="InterPro" id="IPR027417">
    <property type="entry name" value="P-loop_NTPase"/>
</dbReference>
<dbReference type="GO" id="GO:0005524">
    <property type="term" value="F:ATP binding"/>
    <property type="evidence" value="ECO:0007669"/>
    <property type="project" value="UniProtKB-KW"/>
</dbReference>
<dbReference type="InterPro" id="IPR050093">
    <property type="entry name" value="ABC_SmlMolc_Importer"/>
</dbReference>
<dbReference type="InterPro" id="IPR017871">
    <property type="entry name" value="ABC_transporter-like_CS"/>
</dbReference>
<protein>
    <submittedName>
        <fullName evidence="5">Molybdate transport system ATP-binding protein</fullName>
    </submittedName>
</protein>
<dbReference type="PANTHER" id="PTHR42781:SF4">
    <property type="entry name" value="SPERMIDINE_PUTRESCINE IMPORT ATP-BINDING PROTEIN POTA"/>
    <property type="match status" value="1"/>
</dbReference>
<evidence type="ECO:0000256" key="1">
    <source>
        <dbReference type="ARBA" id="ARBA00022448"/>
    </source>
</evidence>
<evidence type="ECO:0000256" key="3">
    <source>
        <dbReference type="ARBA" id="ARBA00022840"/>
    </source>
</evidence>
<dbReference type="PANTHER" id="PTHR42781">
    <property type="entry name" value="SPERMIDINE/PUTRESCINE IMPORT ATP-BINDING PROTEIN POTA"/>
    <property type="match status" value="1"/>
</dbReference>
<proteinExistence type="predicted"/>
<gene>
    <name evidence="5" type="ORF">SAMN02745973_01105</name>
</gene>
<dbReference type="PROSITE" id="PS50893">
    <property type="entry name" value="ABC_TRANSPORTER_2"/>
    <property type="match status" value="1"/>
</dbReference>
<dbReference type="AlphaFoldDB" id="A0A1T4LVU9"/>
<dbReference type="Proteomes" id="UP000196365">
    <property type="component" value="Unassembled WGS sequence"/>
</dbReference>
<dbReference type="PROSITE" id="PS00211">
    <property type="entry name" value="ABC_TRANSPORTER_1"/>
    <property type="match status" value="1"/>
</dbReference>
<dbReference type="OrthoDB" id="9802264at2"/>
<dbReference type="Gene3D" id="3.40.50.300">
    <property type="entry name" value="P-loop containing nucleotide triphosphate hydrolases"/>
    <property type="match status" value="1"/>
</dbReference>
<dbReference type="InterPro" id="IPR003439">
    <property type="entry name" value="ABC_transporter-like_ATP-bd"/>
</dbReference>